<dbReference type="Pfam" id="PF00534">
    <property type="entry name" value="Glycos_transf_1"/>
    <property type="match status" value="1"/>
</dbReference>
<dbReference type="PANTHER" id="PTHR45947">
    <property type="entry name" value="SULFOQUINOVOSYL TRANSFERASE SQD2"/>
    <property type="match status" value="1"/>
</dbReference>
<feature type="domain" description="Glycosyl transferase family 1" evidence="3">
    <location>
        <begin position="250"/>
        <end position="407"/>
    </location>
</feature>
<evidence type="ECO:0000313" key="5">
    <source>
        <dbReference type="EMBL" id="UUY03854.1"/>
    </source>
</evidence>
<dbReference type="Pfam" id="PF13439">
    <property type="entry name" value="Glyco_transf_4"/>
    <property type="match status" value="1"/>
</dbReference>
<dbReference type="InterPro" id="IPR028098">
    <property type="entry name" value="Glyco_trans_4-like_N"/>
</dbReference>
<sequence length="441" mass="46997">MRVINSLMFFPRGGSAQVARSLSAELAAHDWDVRIVSGSMPGPGDATRFYAGQDLVAVDFSAGDAPMHPSYEDRPGAPDVCFARVDDEEYEAHVEAWTRVFDHAGAASADVLLLHHLTPMNEAAARAAPGVPIVGHLHGTELAMLDRASAGPRADAWARRMRRWAGACAQLIVPTTAARDRAVRLLGVDPAVCVVVANGFDPALFRPEAVDRAAWWRRTLVDDPHGWRPGDEPGSVAYTEEHVARLDHAVVLLAVGRYTAVKRLSLLIDAFTAARKRTRRDAALVILGGHPGEWEGEHPADAVRRAGSPDVFLAGWHDHDELGGFFNASDVQVLASVDEQFGLVLVEGMACGLAPIAVDRAGPATIVEDGRTGWLVEPDDGPALAMAIVDAVDGGEERARRGIAARHEAQKRWGWPGLAGQVAGVLASACAATGVPARTRA</sequence>
<dbReference type="Gene3D" id="3.40.50.2000">
    <property type="entry name" value="Glycogen Phosphorylase B"/>
    <property type="match status" value="2"/>
</dbReference>
<organism evidence="5 6">
    <name type="scientific">Svornostia abyssi</name>
    <dbReference type="NCBI Taxonomy" id="2898438"/>
    <lineage>
        <taxon>Bacteria</taxon>
        <taxon>Bacillati</taxon>
        <taxon>Actinomycetota</taxon>
        <taxon>Thermoleophilia</taxon>
        <taxon>Solirubrobacterales</taxon>
        <taxon>Baekduiaceae</taxon>
        <taxon>Svornostia</taxon>
    </lineage>
</organism>
<accession>A0ABY5PGP0</accession>
<evidence type="ECO:0000256" key="2">
    <source>
        <dbReference type="ARBA" id="ARBA00022679"/>
    </source>
</evidence>
<reference evidence="6" key="1">
    <citation type="submission" date="2021-11" db="EMBL/GenBank/DDBJ databases">
        <title>Cultivation dependent microbiological survey of springs from the worlds oldest radium mine currently devoted to the extraction of radon-saturated water.</title>
        <authorList>
            <person name="Kapinusova G."/>
            <person name="Smrhova T."/>
            <person name="Strejcek M."/>
            <person name="Suman J."/>
            <person name="Jani K."/>
            <person name="Pajer P."/>
            <person name="Uhlik O."/>
        </authorList>
    </citation>
    <scope>NUCLEOTIDE SEQUENCE [LARGE SCALE GENOMIC DNA]</scope>
    <source>
        <strain evidence="6">J379</strain>
    </source>
</reference>
<proteinExistence type="predicted"/>
<evidence type="ECO:0000313" key="6">
    <source>
        <dbReference type="Proteomes" id="UP001058860"/>
    </source>
</evidence>
<keyword evidence="1" id="KW-0328">Glycosyltransferase</keyword>
<keyword evidence="6" id="KW-1185">Reference proteome</keyword>
<evidence type="ECO:0000259" key="4">
    <source>
        <dbReference type="Pfam" id="PF13439"/>
    </source>
</evidence>
<name>A0ABY5PGP0_9ACTN</name>
<dbReference type="Proteomes" id="UP001058860">
    <property type="component" value="Chromosome"/>
</dbReference>
<dbReference type="InterPro" id="IPR050194">
    <property type="entry name" value="Glycosyltransferase_grp1"/>
</dbReference>
<gene>
    <name evidence="5" type="ORF">LRS13_24890</name>
</gene>
<protein>
    <submittedName>
        <fullName evidence="5">Glycosyltransferase family 4 protein</fullName>
    </submittedName>
</protein>
<evidence type="ECO:0000256" key="1">
    <source>
        <dbReference type="ARBA" id="ARBA00022676"/>
    </source>
</evidence>
<dbReference type="RefSeq" id="WP_353864352.1">
    <property type="nucleotide sequence ID" value="NZ_CP088295.1"/>
</dbReference>
<feature type="domain" description="Glycosyltransferase subfamily 4-like N-terminal" evidence="4">
    <location>
        <begin position="13"/>
        <end position="203"/>
    </location>
</feature>
<keyword evidence="2" id="KW-0808">Transferase</keyword>
<dbReference type="PANTHER" id="PTHR45947:SF13">
    <property type="entry name" value="TRANSFERASE"/>
    <property type="match status" value="1"/>
</dbReference>
<dbReference type="InterPro" id="IPR001296">
    <property type="entry name" value="Glyco_trans_1"/>
</dbReference>
<evidence type="ECO:0000259" key="3">
    <source>
        <dbReference type="Pfam" id="PF00534"/>
    </source>
</evidence>
<dbReference type="EMBL" id="CP088295">
    <property type="protein sequence ID" value="UUY03854.1"/>
    <property type="molecule type" value="Genomic_DNA"/>
</dbReference>
<dbReference type="CDD" id="cd03801">
    <property type="entry name" value="GT4_PimA-like"/>
    <property type="match status" value="1"/>
</dbReference>
<dbReference type="SUPFAM" id="SSF53756">
    <property type="entry name" value="UDP-Glycosyltransferase/glycogen phosphorylase"/>
    <property type="match status" value="1"/>
</dbReference>